<feature type="compositionally biased region" description="Low complexity" evidence="1">
    <location>
        <begin position="95"/>
        <end position="120"/>
    </location>
</feature>
<dbReference type="Proteomes" id="UP001151760">
    <property type="component" value="Unassembled WGS sequence"/>
</dbReference>
<name>A0ABQ5G6D2_9ASTR</name>
<feature type="compositionally biased region" description="Basic and acidic residues" evidence="1">
    <location>
        <begin position="167"/>
        <end position="191"/>
    </location>
</feature>
<evidence type="ECO:0000313" key="3">
    <source>
        <dbReference type="Proteomes" id="UP001151760"/>
    </source>
</evidence>
<dbReference type="EMBL" id="BQNB010018148">
    <property type="protein sequence ID" value="GJT71206.1"/>
    <property type="molecule type" value="Genomic_DNA"/>
</dbReference>
<feature type="region of interest" description="Disordered" evidence="1">
    <location>
        <begin position="31"/>
        <end position="210"/>
    </location>
</feature>
<protein>
    <submittedName>
        <fullName evidence="2">Uncharacterized protein</fullName>
    </submittedName>
</protein>
<organism evidence="2 3">
    <name type="scientific">Tanacetum coccineum</name>
    <dbReference type="NCBI Taxonomy" id="301880"/>
    <lineage>
        <taxon>Eukaryota</taxon>
        <taxon>Viridiplantae</taxon>
        <taxon>Streptophyta</taxon>
        <taxon>Embryophyta</taxon>
        <taxon>Tracheophyta</taxon>
        <taxon>Spermatophyta</taxon>
        <taxon>Magnoliopsida</taxon>
        <taxon>eudicotyledons</taxon>
        <taxon>Gunneridae</taxon>
        <taxon>Pentapetalae</taxon>
        <taxon>asterids</taxon>
        <taxon>campanulids</taxon>
        <taxon>Asterales</taxon>
        <taxon>Asteraceae</taxon>
        <taxon>Asteroideae</taxon>
        <taxon>Anthemideae</taxon>
        <taxon>Anthemidinae</taxon>
        <taxon>Tanacetum</taxon>
    </lineage>
</organism>
<proteinExistence type="predicted"/>
<reference evidence="2" key="2">
    <citation type="submission" date="2022-01" db="EMBL/GenBank/DDBJ databases">
        <authorList>
            <person name="Yamashiro T."/>
            <person name="Shiraishi A."/>
            <person name="Satake H."/>
            <person name="Nakayama K."/>
        </authorList>
    </citation>
    <scope>NUCLEOTIDE SEQUENCE</scope>
</reference>
<reference evidence="2" key="1">
    <citation type="journal article" date="2022" name="Int. J. Mol. Sci.">
        <title>Draft Genome of Tanacetum Coccineum: Genomic Comparison of Closely Related Tanacetum-Family Plants.</title>
        <authorList>
            <person name="Yamashiro T."/>
            <person name="Shiraishi A."/>
            <person name="Nakayama K."/>
            <person name="Satake H."/>
        </authorList>
    </citation>
    <scope>NUCLEOTIDE SEQUENCE</scope>
</reference>
<feature type="compositionally biased region" description="Low complexity" evidence="1">
    <location>
        <begin position="69"/>
        <end position="83"/>
    </location>
</feature>
<evidence type="ECO:0000313" key="2">
    <source>
        <dbReference type="EMBL" id="GJT71206.1"/>
    </source>
</evidence>
<accession>A0ABQ5G6D2</accession>
<evidence type="ECO:0000256" key="1">
    <source>
        <dbReference type="SAM" id="MobiDB-lite"/>
    </source>
</evidence>
<sequence>MFEDKSYEAHEDHKNLYEALQKSLERDYSNQLLADLEEDQKKKRRRRGAPRTPSGLPPSPPPPPPPPAGASGAPGTSGASGSSQLPPPLPLPPTGISGTSQQQGSQVSSSSKSAAPAQQSMAWTTSDTRYKSTDILEAQESSPTDSLLQDDCILDEQVNLSDDEDSRNDQSPKADSRKDWWKPLLAEERPATPEPAWIIPSSNVPDVENN</sequence>
<feature type="compositionally biased region" description="Polar residues" evidence="1">
    <location>
        <begin position="200"/>
        <end position="210"/>
    </location>
</feature>
<gene>
    <name evidence="2" type="ORF">Tco_1030492</name>
</gene>
<keyword evidence="3" id="KW-1185">Reference proteome</keyword>
<comment type="caution">
    <text evidence="2">The sequence shown here is derived from an EMBL/GenBank/DDBJ whole genome shotgun (WGS) entry which is preliminary data.</text>
</comment>
<feature type="compositionally biased region" description="Pro residues" evidence="1">
    <location>
        <begin position="55"/>
        <end position="68"/>
    </location>
</feature>